<evidence type="ECO:0000256" key="7">
    <source>
        <dbReference type="ARBA" id="ARBA00022771"/>
    </source>
</evidence>
<dbReference type="PANTHER" id="PTHR21330:SF1">
    <property type="entry name" value="E3 SUMO-PROTEIN LIGASE NSE2"/>
    <property type="match status" value="1"/>
</dbReference>
<keyword evidence="5" id="KW-0808">Transferase</keyword>
<dbReference type="PROSITE" id="PS51044">
    <property type="entry name" value="ZF_SP_RING"/>
    <property type="match status" value="1"/>
</dbReference>
<evidence type="ECO:0000256" key="1">
    <source>
        <dbReference type="ARBA" id="ARBA00004123"/>
    </source>
</evidence>
<dbReference type="AlphaFoldDB" id="A0A835CML8"/>
<proteinExistence type="inferred from homology"/>
<comment type="subcellular location">
    <subcellularLocation>
        <location evidence="1">Nucleus</location>
    </subcellularLocation>
</comment>
<dbReference type="GO" id="GO:0016925">
    <property type="term" value="P:protein sumoylation"/>
    <property type="evidence" value="ECO:0007669"/>
    <property type="project" value="UniProtKB-UniPathway"/>
</dbReference>
<dbReference type="GO" id="GO:0008270">
    <property type="term" value="F:zinc ion binding"/>
    <property type="evidence" value="ECO:0007669"/>
    <property type="project" value="UniProtKB-KW"/>
</dbReference>
<keyword evidence="16" id="KW-1185">Reference proteome</keyword>
<dbReference type="GO" id="GO:0000724">
    <property type="term" value="P:double-strand break repair via homologous recombination"/>
    <property type="evidence" value="ECO:0007669"/>
    <property type="project" value="InterPro"/>
</dbReference>
<evidence type="ECO:0000256" key="11">
    <source>
        <dbReference type="ARBA" id="ARBA00031731"/>
    </source>
</evidence>
<dbReference type="OrthoDB" id="26899at2759"/>
<dbReference type="Gene3D" id="3.30.40.10">
    <property type="entry name" value="Zinc/RING finger domain, C3HC4 (zinc finger)"/>
    <property type="match status" value="1"/>
</dbReference>
<dbReference type="EMBL" id="JACMRX010000005">
    <property type="protein sequence ID" value="KAF7989402.1"/>
    <property type="molecule type" value="Genomic_DNA"/>
</dbReference>
<evidence type="ECO:0000256" key="9">
    <source>
        <dbReference type="ARBA" id="ARBA00022833"/>
    </source>
</evidence>
<evidence type="ECO:0000256" key="2">
    <source>
        <dbReference type="ARBA" id="ARBA00004718"/>
    </source>
</evidence>
<evidence type="ECO:0000313" key="15">
    <source>
        <dbReference type="EMBL" id="KAF7989402.1"/>
    </source>
</evidence>
<sequence>MAELLAMGNDLLESCLKTATHAIVYSEGEVRDKTLEKLRKSVTLYCEFEEKMKNMQQFSQKYSNTAIENEDEMNKIIGEFTETANNSQVDLASNKHIKHFNQQVTAIIGSPSNKDNSDESDDDLVLTQDEVNVVCPITKARMTEPMRNVRCGHVYDKIGVETMIGYNKRTKCPIVGCGNDEFLTMDDLQPDMVTRAVLDRNT</sequence>
<evidence type="ECO:0000256" key="6">
    <source>
        <dbReference type="ARBA" id="ARBA00022723"/>
    </source>
</evidence>
<protein>
    <recommendedName>
        <fullName evidence="4">E3 SUMO-protein ligase NSE2</fullName>
    </recommendedName>
    <alternativeName>
        <fullName evidence="11">E3 SUMO-protein transferase NSE2</fullName>
    </alternativeName>
    <alternativeName>
        <fullName evidence="12">Non-structural maintenance of chromosomes element 2 homolog</fullName>
    </alternativeName>
</protein>
<evidence type="ECO:0000256" key="4">
    <source>
        <dbReference type="ARBA" id="ARBA00020923"/>
    </source>
</evidence>
<dbReference type="GO" id="GO:0061665">
    <property type="term" value="F:SUMO ligase activity"/>
    <property type="evidence" value="ECO:0007669"/>
    <property type="project" value="TreeGrafter"/>
</dbReference>
<dbReference type="SUPFAM" id="SSF57850">
    <property type="entry name" value="RING/U-box"/>
    <property type="match status" value="1"/>
</dbReference>
<comment type="pathway">
    <text evidence="2">Protein modification; protein sumoylation.</text>
</comment>
<dbReference type="UniPathway" id="UPA00886"/>
<dbReference type="InterPro" id="IPR013083">
    <property type="entry name" value="Znf_RING/FYVE/PHD"/>
</dbReference>
<accession>A0A835CML8</accession>
<dbReference type="InterPro" id="IPR004181">
    <property type="entry name" value="Znf_MIZ"/>
</dbReference>
<dbReference type="GO" id="GO:0030915">
    <property type="term" value="C:Smc5-Smc6 complex"/>
    <property type="evidence" value="ECO:0007669"/>
    <property type="project" value="InterPro"/>
</dbReference>
<feature type="domain" description="SP-RING-type" evidence="14">
    <location>
        <begin position="120"/>
        <end position="202"/>
    </location>
</feature>
<keyword evidence="7 13" id="KW-0863">Zinc-finger</keyword>
<evidence type="ECO:0000256" key="8">
    <source>
        <dbReference type="ARBA" id="ARBA00022786"/>
    </source>
</evidence>
<reference evidence="15 16" key="1">
    <citation type="submission" date="2020-08" db="EMBL/GenBank/DDBJ databases">
        <title>Aphidius gifuensis genome sequencing and assembly.</title>
        <authorList>
            <person name="Du Z."/>
        </authorList>
    </citation>
    <scope>NUCLEOTIDE SEQUENCE [LARGE SCALE GENOMIC DNA]</scope>
    <source>
        <strain evidence="15">YNYX2018</strain>
        <tissue evidence="15">Adults</tissue>
    </source>
</reference>
<gene>
    <name evidence="15" type="ORF">HCN44_008076</name>
</gene>
<dbReference type="Proteomes" id="UP000639338">
    <property type="component" value="Unassembled WGS sequence"/>
</dbReference>
<comment type="caution">
    <text evidence="15">The sequence shown here is derived from an EMBL/GenBank/DDBJ whole genome shotgun (WGS) entry which is preliminary data.</text>
</comment>
<keyword evidence="9" id="KW-0862">Zinc</keyword>
<evidence type="ECO:0000259" key="14">
    <source>
        <dbReference type="PROSITE" id="PS51044"/>
    </source>
</evidence>
<dbReference type="CDD" id="cd16651">
    <property type="entry name" value="SPL-RING_NSE2"/>
    <property type="match status" value="1"/>
</dbReference>
<evidence type="ECO:0000256" key="5">
    <source>
        <dbReference type="ARBA" id="ARBA00022679"/>
    </source>
</evidence>
<keyword evidence="8" id="KW-0833">Ubl conjugation pathway</keyword>
<keyword evidence="6" id="KW-0479">Metal-binding</keyword>
<comment type="similarity">
    <text evidence="3">Belongs to the NSE2 family.</text>
</comment>
<evidence type="ECO:0000256" key="3">
    <source>
        <dbReference type="ARBA" id="ARBA00008212"/>
    </source>
</evidence>
<evidence type="ECO:0000256" key="10">
    <source>
        <dbReference type="ARBA" id="ARBA00023242"/>
    </source>
</evidence>
<name>A0A835CML8_APHGI</name>
<dbReference type="PANTHER" id="PTHR21330">
    <property type="entry name" value="E3 SUMO-PROTEIN LIGASE NSE2"/>
    <property type="match status" value="1"/>
</dbReference>
<dbReference type="InterPro" id="IPR026846">
    <property type="entry name" value="Nse2(Mms21)"/>
</dbReference>
<dbReference type="Pfam" id="PF11789">
    <property type="entry name" value="zf-Nse"/>
    <property type="match status" value="1"/>
</dbReference>
<organism evidence="15 16">
    <name type="scientific">Aphidius gifuensis</name>
    <name type="common">Parasitoid wasp</name>
    <dbReference type="NCBI Taxonomy" id="684658"/>
    <lineage>
        <taxon>Eukaryota</taxon>
        <taxon>Metazoa</taxon>
        <taxon>Ecdysozoa</taxon>
        <taxon>Arthropoda</taxon>
        <taxon>Hexapoda</taxon>
        <taxon>Insecta</taxon>
        <taxon>Pterygota</taxon>
        <taxon>Neoptera</taxon>
        <taxon>Endopterygota</taxon>
        <taxon>Hymenoptera</taxon>
        <taxon>Apocrita</taxon>
        <taxon>Ichneumonoidea</taxon>
        <taxon>Braconidae</taxon>
        <taxon>Aphidiinae</taxon>
        <taxon>Aphidius</taxon>
    </lineage>
</organism>
<evidence type="ECO:0000313" key="16">
    <source>
        <dbReference type="Proteomes" id="UP000639338"/>
    </source>
</evidence>
<evidence type="ECO:0000256" key="13">
    <source>
        <dbReference type="PROSITE-ProRule" id="PRU00452"/>
    </source>
</evidence>
<keyword evidence="10" id="KW-0539">Nucleus</keyword>
<dbReference type="GO" id="GO:0005634">
    <property type="term" value="C:nucleus"/>
    <property type="evidence" value="ECO:0007669"/>
    <property type="project" value="UniProtKB-SubCell"/>
</dbReference>
<evidence type="ECO:0000256" key="12">
    <source>
        <dbReference type="ARBA" id="ARBA00032533"/>
    </source>
</evidence>